<dbReference type="Pfam" id="PF25059">
    <property type="entry name" value="FN3_DSCAM-DSCAML_C"/>
    <property type="match status" value="1"/>
</dbReference>
<dbReference type="EMBL" id="GBHO01037390">
    <property type="protein sequence ID" value="JAG06214.1"/>
    <property type="molecule type" value="Transcribed_RNA"/>
</dbReference>
<feature type="transmembrane region" description="Helical" evidence="10">
    <location>
        <begin position="118"/>
        <end position="140"/>
    </location>
</feature>
<feature type="domain" description="Fibronectin type-III" evidence="11">
    <location>
        <begin position="3"/>
        <end position="96"/>
    </location>
</feature>
<dbReference type="InterPro" id="IPR003961">
    <property type="entry name" value="FN3_dom"/>
</dbReference>
<feature type="region of interest" description="Disordered" evidence="9">
    <location>
        <begin position="271"/>
        <end position="302"/>
    </location>
</feature>
<keyword evidence="3" id="KW-0732">Signal</keyword>
<name>A0A0A9WEM2_LYGHE</name>
<keyword evidence="2 10" id="KW-0812">Transmembrane</keyword>
<evidence type="ECO:0000256" key="7">
    <source>
        <dbReference type="ARBA" id="ARBA00023157"/>
    </source>
</evidence>
<evidence type="ECO:0000256" key="3">
    <source>
        <dbReference type="ARBA" id="ARBA00022729"/>
    </source>
</evidence>
<reference evidence="12" key="1">
    <citation type="journal article" date="2014" name="PLoS ONE">
        <title>Transcriptome-Based Identification of ABC Transporters in the Western Tarnished Plant Bug Lygus hesperus.</title>
        <authorList>
            <person name="Hull J.J."/>
            <person name="Chaney K."/>
            <person name="Geib S.M."/>
            <person name="Fabrick J.A."/>
            <person name="Brent C.S."/>
            <person name="Walsh D."/>
            <person name="Lavine L.C."/>
        </authorList>
    </citation>
    <scope>NUCLEOTIDE SEQUENCE</scope>
</reference>
<evidence type="ECO:0000256" key="10">
    <source>
        <dbReference type="SAM" id="Phobius"/>
    </source>
</evidence>
<evidence type="ECO:0000313" key="12">
    <source>
        <dbReference type="EMBL" id="JAG06214.1"/>
    </source>
</evidence>
<proteinExistence type="predicted"/>
<evidence type="ECO:0000256" key="2">
    <source>
        <dbReference type="ARBA" id="ARBA00022692"/>
    </source>
</evidence>
<dbReference type="InterPro" id="IPR036116">
    <property type="entry name" value="FN3_sf"/>
</dbReference>
<dbReference type="InterPro" id="IPR013783">
    <property type="entry name" value="Ig-like_fold"/>
</dbReference>
<organism evidence="12">
    <name type="scientific">Lygus hesperus</name>
    <name type="common">Western plant bug</name>
    <dbReference type="NCBI Taxonomy" id="30085"/>
    <lineage>
        <taxon>Eukaryota</taxon>
        <taxon>Metazoa</taxon>
        <taxon>Ecdysozoa</taxon>
        <taxon>Arthropoda</taxon>
        <taxon>Hexapoda</taxon>
        <taxon>Insecta</taxon>
        <taxon>Pterygota</taxon>
        <taxon>Neoptera</taxon>
        <taxon>Paraneoptera</taxon>
        <taxon>Hemiptera</taxon>
        <taxon>Heteroptera</taxon>
        <taxon>Panheteroptera</taxon>
        <taxon>Cimicomorpha</taxon>
        <taxon>Miridae</taxon>
        <taxon>Mirini</taxon>
        <taxon>Lygus</taxon>
    </lineage>
</organism>
<dbReference type="Gene3D" id="2.60.40.10">
    <property type="entry name" value="Immunoglobulins"/>
    <property type="match status" value="1"/>
</dbReference>
<gene>
    <name evidence="12" type="primary">Dscam2_10</name>
    <name evidence="12" type="ORF">CM83_4031</name>
</gene>
<keyword evidence="5 10" id="KW-1133">Transmembrane helix</keyword>
<evidence type="ECO:0000259" key="11">
    <source>
        <dbReference type="PROSITE" id="PS50853"/>
    </source>
</evidence>
<dbReference type="GO" id="GO:0016020">
    <property type="term" value="C:membrane"/>
    <property type="evidence" value="ECO:0007669"/>
    <property type="project" value="UniProtKB-SubCell"/>
</dbReference>
<dbReference type="SUPFAM" id="SSF49265">
    <property type="entry name" value="Fibronectin type III"/>
    <property type="match status" value="1"/>
</dbReference>
<evidence type="ECO:0000256" key="5">
    <source>
        <dbReference type="ARBA" id="ARBA00022989"/>
    </source>
</evidence>
<evidence type="ECO:0000256" key="6">
    <source>
        <dbReference type="ARBA" id="ARBA00023136"/>
    </source>
</evidence>
<comment type="subcellular location">
    <subcellularLocation>
        <location evidence="1">Membrane</location>
        <topology evidence="1">Single-pass membrane protein</topology>
    </subcellularLocation>
</comment>
<dbReference type="InterPro" id="IPR056754">
    <property type="entry name" value="DSCAM/DSCAML_C"/>
</dbReference>
<keyword evidence="6 10" id="KW-0472">Membrane</keyword>
<keyword evidence="4" id="KW-0130">Cell adhesion</keyword>
<dbReference type="PROSITE" id="PS50853">
    <property type="entry name" value="FN3"/>
    <property type="match status" value="1"/>
</dbReference>
<dbReference type="AlphaFoldDB" id="A0A0A9WEM2"/>
<evidence type="ECO:0000256" key="4">
    <source>
        <dbReference type="ARBA" id="ARBA00022889"/>
    </source>
</evidence>
<keyword evidence="7" id="KW-1015">Disulfide bond</keyword>
<reference evidence="12" key="2">
    <citation type="submission" date="2014-07" db="EMBL/GenBank/DDBJ databases">
        <authorList>
            <person name="Hull J."/>
        </authorList>
    </citation>
    <scope>NUCLEOTIDE SEQUENCE</scope>
</reference>
<evidence type="ECO:0000256" key="1">
    <source>
        <dbReference type="ARBA" id="ARBA00004167"/>
    </source>
</evidence>
<dbReference type="GO" id="GO:0007155">
    <property type="term" value="P:cell adhesion"/>
    <property type="evidence" value="ECO:0007669"/>
    <property type="project" value="UniProtKB-KW"/>
</dbReference>
<dbReference type="CDD" id="cd00063">
    <property type="entry name" value="FN3"/>
    <property type="match status" value="1"/>
</dbReference>
<accession>A0A0A9WEM2</accession>
<protein>
    <submittedName>
        <fullName evidence="12">Down syndrome cell adhesion molecule-like protein Dscam2</fullName>
    </submittedName>
</protein>
<keyword evidence="8" id="KW-0393">Immunoglobulin domain</keyword>
<feature type="region of interest" description="Disordered" evidence="9">
    <location>
        <begin position="337"/>
        <end position="393"/>
    </location>
</feature>
<feature type="region of interest" description="Disordered" evidence="9">
    <location>
        <begin position="160"/>
        <end position="191"/>
    </location>
</feature>
<evidence type="ECO:0000256" key="9">
    <source>
        <dbReference type="SAM" id="MobiDB-lite"/>
    </source>
</evidence>
<feature type="non-terminal residue" evidence="12">
    <location>
        <position position="1"/>
    </location>
</feature>
<sequence length="393" mass="43481">GLPPGAPINDFLLVNSTSVTLFLDSWPINGCPVLYFVISYKSAHQSYWTSISEKIPPSDDFQINELLPATQYIIHLTVVTDAGLYKHEYTFTTRNINGDLVPEDFSSNTSSSILSDNMVAPLASAMICATLVFGCLTLYVKRRYFCRSNSSSKALMELENKRNDHQQGSHAYSPSPGRKDQSSLSVHKGSDTSEICTTFSTDQMMSETTFNGRGIQTFLSREAYPDRERNVELGDPQGGSSYDIYPYATFSLPGQPATHSLRLKTFSQHGCYSGVPPPKEQQLNSKHRSKATSKSPPDGLSLEISCISSQQTLPIERKKSRDGPEVLGLRRGATSTFISDSESSGDRPFRLHQTPHKHRTEPTVMELDSSTESAEMSPEIGWRSVMGRGIPSR</sequence>
<evidence type="ECO:0000256" key="8">
    <source>
        <dbReference type="ARBA" id="ARBA00023319"/>
    </source>
</evidence>